<dbReference type="InterPro" id="IPR005301">
    <property type="entry name" value="MOB_kinase_act_fam"/>
</dbReference>
<feature type="compositionally biased region" description="Low complexity" evidence="2">
    <location>
        <begin position="50"/>
        <end position="73"/>
    </location>
</feature>
<feature type="binding site" evidence="1">
    <location>
        <position position="213"/>
    </location>
    <ligand>
        <name>Zn(2+)</name>
        <dbReference type="ChEBI" id="CHEBI:29105"/>
    </ligand>
</feature>
<organism evidence="3 4">
    <name type="scientific">Wickerhamomyces ciferrii (strain ATCC 14091 / BCRC 22168 / CBS 111 / JCM 3599 / NBRC 0793 / NRRL Y-1031 F-60-10)</name>
    <name type="common">Yeast</name>
    <name type="synonym">Pichia ciferrii</name>
    <dbReference type="NCBI Taxonomy" id="1206466"/>
    <lineage>
        <taxon>Eukaryota</taxon>
        <taxon>Fungi</taxon>
        <taxon>Dikarya</taxon>
        <taxon>Ascomycota</taxon>
        <taxon>Saccharomycotina</taxon>
        <taxon>Saccharomycetes</taxon>
        <taxon>Phaffomycetales</taxon>
        <taxon>Wickerhamomycetaceae</taxon>
        <taxon>Wickerhamomyces</taxon>
    </lineage>
</organism>
<dbReference type="SUPFAM" id="SSF101152">
    <property type="entry name" value="Mob1/phocein"/>
    <property type="match status" value="1"/>
</dbReference>
<dbReference type="InParanoid" id="K0KUH0"/>
<keyword evidence="1" id="KW-0862">Zinc</keyword>
<dbReference type="EMBL" id="CAIF01000156">
    <property type="protein sequence ID" value="CCH44838.1"/>
    <property type="molecule type" value="Genomic_DNA"/>
</dbReference>
<evidence type="ECO:0000313" key="4">
    <source>
        <dbReference type="Proteomes" id="UP000009328"/>
    </source>
</evidence>
<dbReference type="HOGENOM" id="CLU_038321_2_1_1"/>
<feature type="binding site" evidence="1">
    <location>
        <position position="218"/>
    </location>
    <ligand>
        <name>Zn(2+)</name>
        <dbReference type="ChEBI" id="CHEBI:29105"/>
    </ligand>
</feature>
<protein>
    <submittedName>
        <fullName evidence="3">CBK1 kinase activator protein</fullName>
    </submittedName>
</protein>
<feature type="region of interest" description="Disordered" evidence="2">
    <location>
        <begin position="1"/>
        <end position="78"/>
    </location>
</feature>
<feature type="compositionally biased region" description="Polar residues" evidence="2">
    <location>
        <begin position="38"/>
        <end position="49"/>
    </location>
</feature>
<dbReference type="InterPro" id="IPR036703">
    <property type="entry name" value="MOB_kinase_act_sf"/>
</dbReference>
<dbReference type="FunCoup" id="K0KUH0">
    <property type="interactions" value="128"/>
</dbReference>
<name>K0KUH0_WICCF</name>
<dbReference type="GO" id="GO:0016301">
    <property type="term" value="F:kinase activity"/>
    <property type="evidence" value="ECO:0007669"/>
    <property type="project" value="UniProtKB-KW"/>
</dbReference>
<keyword evidence="4" id="KW-1185">Reference proteome</keyword>
<accession>K0KUH0</accession>
<dbReference type="Proteomes" id="UP000009328">
    <property type="component" value="Unassembled WGS sequence"/>
</dbReference>
<keyword evidence="1" id="KW-0479">Metal-binding</keyword>
<evidence type="ECO:0000256" key="1">
    <source>
        <dbReference type="PIRSR" id="PIRSR605301-1"/>
    </source>
</evidence>
<gene>
    <name evidence="3" type="primary">MOB2</name>
    <name evidence="3" type="ORF">BN7_4407</name>
</gene>
<reference evidence="3 4" key="1">
    <citation type="journal article" date="2012" name="Eukaryot. Cell">
        <title>Draft genome sequence of Wickerhamomyces ciferrii NRRL Y-1031 F-60-10.</title>
        <authorList>
            <person name="Schneider J."/>
            <person name="Andrea H."/>
            <person name="Blom J."/>
            <person name="Jaenicke S."/>
            <person name="Ruckert C."/>
            <person name="Schorsch C."/>
            <person name="Szczepanowski R."/>
            <person name="Farwick M."/>
            <person name="Goesmann A."/>
            <person name="Puhler A."/>
            <person name="Schaffer S."/>
            <person name="Tauch A."/>
            <person name="Kohler T."/>
            <person name="Brinkrolf K."/>
        </authorList>
    </citation>
    <scope>NUCLEOTIDE SEQUENCE [LARGE SCALE GENOMIC DNA]</scope>
    <source>
        <strain evidence="4">ATCC 14091 / BCRC 22168 / CBS 111 / JCM 3599 / NBRC 0793 / NRRL Y-1031 F-60-10</strain>
    </source>
</reference>
<proteinExistence type="predicted"/>
<dbReference type="PANTHER" id="PTHR22599">
    <property type="entry name" value="MPS ONE BINDER KINASE ACTIVATOR-LIKE MOB"/>
    <property type="match status" value="1"/>
</dbReference>
<keyword evidence="3" id="KW-0418">Kinase</keyword>
<dbReference type="Pfam" id="PF03637">
    <property type="entry name" value="Mob1_phocein"/>
    <property type="match status" value="1"/>
</dbReference>
<evidence type="ECO:0000256" key="2">
    <source>
        <dbReference type="SAM" id="MobiDB-lite"/>
    </source>
</evidence>
<dbReference type="Gene3D" id="1.20.140.30">
    <property type="entry name" value="MOB kinase activator"/>
    <property type="match status" value="1"/>
</dbReference>
<comment type="caution">
    <text evidence="3">The sequence shown here is derived from an EMBL/GenBank/DDBJ whole genome shotgun (WGS) entry which is preliminary data.</text>
</comment>
<sequence length="270" mass="31670">MMYRFGRNSKKNKQPKDQTSIYSGGNGSHLSLRRSHSPVKSISSNATRSQQLYQQQQQQQQQQSNNTTNNNNTTDHKPLFLSEPFVRTALVKGSFKTIVQLPKYVDQNEWISLNIFEIYNNLNQFYGIIAEYIKPELYPTMNAGPRTDYLWVDQNNKTIQLPANQYIEYVLNWISLKLNDQTLFPTKTGVPFPVNFIKIIKNILRQMFRIFAHIYYNHFDKILNLSLEAHWNSFFAHFISFAKEFDLIENNDLDPLIPLIELLQQQGKII</sequence>
<dbReference type="SMART" id="SM01388">
    <property type="entry name" value="Mob1_phocein"/>
    <property type="match status" value="1"/>
</dbReference>
<evidence type="ECO:0000313" key="3">
    <source>
        <dbReference type="EMBL" id="CCH44838.1"/>
    </source>
</evidence>
<dbReference type="AlphaFoldDB" id="K0KUH0"/>
<dbReference type="STRING" id="1206466.K0KUH0"/>
<keyword evidence="3" id="KW-0808">Transferase</keyword>
<dbReference type="eggNOG" id="KOG0440">
    <property type="taxonomic scope" value="Eukaryota"/>
</dbReference>